<organism evidence="17 18">
    <name type="scientific">Sporobacter termitidis DSM 10068</name>
    <dbReference type="NCBI Taxonomy" id="1123282"/>
    <lineage>
        <taxon>Bacteria</taxon>
        <taxon>Bacillati</taxon>
        <taxon>Bacillota</taxon>
        <taxon>Clostridia</taxon>
        <taxon>Eubacteriales</taxon>
        <taxon>Oscillospiraceae</taxon>
        <taxon>Sporobacter</taxon>
    </lineage>
</organism>
<feature type="domain" description="Histidine kinase" evidence="15">
    <location>
        <begin position="264"/>
        <end position="482"/>
    </location>
</feature>
<dbReference type="Pfam" id="PF00512">
    <property type="entry name" value="HisKA"/>
    <property type="match status" value="1"/>
</dbReference>
<dbReference type="SUPFAM" id="SSF55874">
    <property type="entry name" value="ATPase domain of HSP90 chaperone/DNA topoisomerase II/histidine kinase"/>
    <property type="match status" value="1"/>
</dbReference>
<evidence type="ECO:0000256" key="10">
    <source>
        <dbReference type="ARBA" id="ARBA00022840"/>
    </source>
</evidence>
<dbReference type="SUPFAM" id="SSF47384">
    <property type="entry name" value="Homodimeric domain of signal transducing histidine kinase"/>
    <property type="match status" value="1"/>
</dbReference>
<dbReference type="EC" id="2.7.13.3" evidence="3"/>
<feature type="transmembrane region" description="Helical" evidence="14">
    <location>
        <begin position="6"/>
        <end position="29"/>
    </location>
</feature>
<protein>
    <recommendedName>
        <fullName evidence="3">histidine kinase</fullName>
        <ecNumber evidence="3">2.7.13.3</ecNumber>
    </recommendedName>
</protein>
<evidence type="ECO:0000313" key="18">
    <source>
        <dbReference type="Proteomes" id="UP000183995"/>
    </source>
</evidence>
<dbReference type="FunFam" id="3.30.565.10:FF:000006">
    <property type="entry name" value="Sensor histidine kinase WalK"/>
    <property type="match status" value="1"/>
</dbReference>
<evidence type="ECO:0000313" key="17">
    <source>
        <dbReference type="EMBL" id="SHH64585.1"/>
    </source>
</evidence>
<dbReference type="InterPro" id="IPR003594">
    <property type="entry name" value="HATPase_dom"/>
</dbReference>
<keyword evidence="8" id="KW-0547">Nucleotide-binding</keyword>
<feature type="domain" description="HAMP" evidence="16">
    <location>
        <begin position="197"/>
        <end position="249"/>
    </location>
</feature>
<dbReference type="InterPro" id="IPR004358">
    <property type="entry name" value="Sig_transdc_His_kin-like_C"/>
</dbReference>
<evidence type="ECO:0000256" key="11">
    <source>
        <dbReference type="ARBA" id="ARBA00022989"/>
    </source>
</evidence>
<evidence type="ECO:0000256" key="2">
    <source>
        <dbReference type="ARBA" id="ARBA00004651"/>
    </source>
</evidence>
<dbReference type="FunFam" id="1.10.287.130:FF:000001">
    <property type="entry name" value="Two-component sensor histidine kinase"/>
    <property type="match status" value="1"/>
</dbReference>
<evidence type="ECO:0000256" key="1">
    <source>
        <dbReference type="ARBA" id="ARBA00000085"/>
    </source>
</evidence>
<evidence type="ECO:0000256" key="5">
    <source>
        <dbReference type="ARBA" id="ARBA00022553"/>
    </source>
</evidence>
<dbReference type="Pfam" id="PF00672">
    <property type="entry name" value="HAMP"/>
    <property type="match status" value="1"/>
</dbReference>
<keyword evidence="12" id="KW-0902">Two-component regulatory system</keyword>
<keyword evidence="7 14" id="KW-0812">Transmembrane</keyword>
<evidence type="ECO:0000256" key="6">
    <source>
        <dbReference type="ARBA" id="ARBA00022679"/>
    </source>
</evidence>
<dbReference type="InterPro" id="IPR036097">
    <property type="entry name" value="HisK_dim/P_sf"/>
</dbReference>
<dbReference type="InterPro" id="IPR003660">
    <property type="entry name" value="HAMP_dom"/>
</dbReference>
<dbReference type="Gene3D" id="1.10.287.130">
    <property type="match status" value="1"/>
</dbReference>
<dbReference type="PROSITE" id="PS50109">
    <property type="entry name" value="HIS_KIN"/>
    <property type="match status" value="1"/>
</dbReference>
<dbReference type="SMART" id="SM00304">
    <property type="entry name" value="HAMP"/>
    <property type="match status" value="1"/>
</dbReference>
<dbReference type="SUPFAM" id="SSF158472">
    <property type="entry name" value="HAMP domain-like"/>
    <property type="match status" value="1"/>
</dbReference>
<evidence type="ECO:0000256" key="12">
    <source>
        <dbReference type="ARBA" id="ARBA00023012"/>
    </source>
</evidence>
<sequence>MSKSLRWKFVVVMLLLILFLMTVVCVFLIQGVQRFYTEQFFEQMRAEFTDEHTYSDLEKALDDPDPVGQLKDVVSGHAGKLGVDTGTRNFYILNDAGKVLFTTDADKAADANAQIEITPNILKALNGDRVFTGTSNGSYMDVAVPVLDQSGAVAYIVYIRDNKQTVRDLSGELVTRIFEAVAVGFAISVALSFILSKTLLQPIIGMTKAAEAIAEGDFSRKLDVESDDEIGILADTFNNMASQLQMTLEEIKKSEALRREFVANVSHELRTPLTSIRSYAETLTENNDIPKQMEDDFLHVILGESERMTKIVQDLLELSRFDAGNTKLAIEQFSLETSVHDVSQAIALEAQKHGHRIGISLEKDFPEIFGDRARIEQVLLNILSNAVKYTPDGGAIDITGGRTGGRVWVKIKDTGIGIPEEDLSRIFDRFYRVDKARSRESGGTGLGLSIAREIVLRHGGDILIESAVGHGTTVTVVLPVEGPNREQA</sequence>
<dbReference type="GO" id="GO:0005886">
    <property type="term" value="C:plasma membrane"/>
    <property type="evidence" value="ECO:0007669"/>
    <property type="project" value="UniProtKB-SubCell"/>
</dbReference>
<keyword evidence="4" id="KW-1003">Cell membrane</keyword>
<keyword evidence="10" id="KW-0067">ATP-binding</keyword>
<evidence type="ECO:0000256" key="4">
    <source>
        <dbReference type="ARBA" id="ARBA00022475"/>
    </source>
</evidence>
<dbReference type="InterPro" id="IPR005467">
    <property type="entry name" value="His_kinase_dom"/>
</dbReference>
<proteinExistence type="predicted"/>
<dbReference type="SMART" id="SM00387">
    <property type="entry name" value="HATPase_c"/>
    <property type="match status" value="1"/>
</dbReference>
<comment type="subcellular location">
    <subcellularLocation>
        <location evidence="2">Cell membrane</location>
        <topology evidence="2">Multi-pass membrane protein</topology>
    </subcellularLocation>
</comment>
<dbReference type="RefSeq" id="WP_073076131.1">
    <property type="nucleotide sequence ID" value="NZ_FQXV01000001.1"/>
</dbReference>
<reference evidence="17 18" key="1">
    <citation type="submission" date="2016-11" db="EMBL/GenBank/DDBJ databases">
        <authorList>
            <person name="Jaros S."/>
            <person name="Januszkiewicz K."/>
            <person name="Wedrychowicz H."/>
        </authorList>
    </citation>
    <scope>NUCLEOTIDE SEQUENCE [LARGE SCALE GENOMIC DNA]</scope>
    <source>
        <strain evidence="17 18">DSM 10068</strain>
    </source>
</reference>
<dbReference type="InterPro" id="IPR036890">
    <property type="entry name" value="HATPase_C_sf"/>
</dbReference>
<dbReference type="InterPro" id="IPR050398">
    <property type="entry name" value="HssS/ArlS-like"/>
</dbReference>
<accession>A0A1M5UNL3</accession>
<dbReference type="GO" id="GO:0000155">
    <property type="term" value="F:phosphorelay sensor kinase activity"/>
    <property type="evidence" value="ECO:0007669"/>
    <property type="project" value="InterPro"/>
</dbReference>
<evidence type="ECO:0000256" key="3">
    <source>
        <dbReference type="ARBA" id="ARBA00012438"/>
    </source>
</evidence>
<evidence type="ECO:0000259" key="15">
    <source>
        <dbReference type="PROSITE" id="PS50109"/>
    </source>
</evidence>
<evidence type="ECO:0000256" key="14">
    <source>
        <dbReference type="SAM" id="Phobius"/>
    </source>
</evidence>
<evidence type="ECO:0000256" key="13">
    <source>
        <dbReference type="ARBA" id="ARBA00023136"/>
    </source>
</evidence>
<dbReference type="STRING" id="1123282.SAMN02745823_00605"/>
<dbReference type="CDD" id="cd00075">
    <property type="entry name" value="HATPase"/>
    <property type="match status" value="1"/>
</dbReference>
<evidence type="ECO:0000256" key="7">
    <source>
        <dbReference type="ARBA" id="ARBA00022692"/>
    </source>
</evidence>
<dbReference type="CDD" id="cd06225">
    <property type="entry name" value="HAMP"/>
    <property type="match status" value="1"/>
</dbReference>
<keyword evidence="18" id="KW-1185">Reference proteome</keyword>
<dbReference type="PRINTS" id="PR00344">
    <property type="entry name" value="BCTRLSENSOR"/>
</dbReference>
<dbReference type="SMART" id="SM00388">
    <property type="entry name" value="HisKA"/>
    <property type="match status" value="1"/>
</dbReference>
<keyword evidence="6" id="KW-0808">Transferase</keyword>
<dbReference type="CDD" id="cd00082">
    <property type="entry name" value="HisKA"/>
    <property type="match status" value="1"/>
</dbReference>
<dbReference type="Gene3D" id="3.30.565.10">
    <property type="entry name" value="Histidine kinase-like ATPase, C-terminal domain"/>
    <property type="match status" value="1"/>
</dbReference>
<dbReference type="GO" id="GO:0005524">
    <property type="term" value="F:ATP binding"/>
    <property type="evidence" value="ECO:0007669"/>
    <property type="project" value="UniProtKB-KW"/>
</dbReference>
<evidence type="ECO:0000256" key="9">
    <source>
        <dbReference type="ARBA" id="ARBA00022777"/>
    </source>
</evidence>
<dbReference type="InterPro" id="IPR003661">
    <property type="entry name" value="HisK_dim/P_dom"/>
</dbReference>
<keyword evidence="13 14" id="KW-0472">Membrane</keyword>
<dbReference type="EMBL" id="FQXV01000001">
    <property type="protein sequence ID" value="SHH64585.1"/>
    <property type="molecule type" value="Genomic_DNA"/>
</dbReference>
<evidence type="ECO:0000256" key="8">
    <source>
        <dbReference type="ARBA" id="ARBA00022741"/>
    </source>
</evidence>
<gene>
    <name evidence="17" type="ORF">SAMN02745823_00605</name>
</gene>
<dbReference type="OrthoDB" id="9813151at2"/>
<name>A0A1M5UNL3_9FIRM</name>
<dbReference type="Gene3D" id="6.10.340.10">
    <property type="match status" value="1"/>
</dbReference>
<dbReference type="Pfam" id="PF02518">
    <property type="entry name" value="HATPase_c"/>
    <property type="match status" value="1"/>
</dbReference>
<evidence type="ECO:0000259" key="16">
    <source>
        <dbReference type="PROSITE" id="PS50885"/>
    </source>
</evidence>
<dbReference type="PROSITE" id="PS50885">
    <property type="entry name" value="HAMP"/>
    <property type="match status" value="1"/>
</dbReference>
<keyword evidence="9" id="KW-0418">Kinase</keyword>
<dbReference type="PANTHER" id="PTHR45528:SF1">
    <property type="entry name" value="SENSOR HISTIDINE KINASE CPXA"/>
    <property type="match status" value="1"/>
</dbReference>
<comment type="catalytic activity">
    <reaction evidence="1">
        <text>ATP + protein L-histidine = ADP + protein N-phospho-L-histidine.</text>
        <dbReference type="EC" id="2.7.13.3"/>
    </reaction>
</comment>
<keyword evidence="11 14" id="KW-1133">Transmembrane helix</keyword>
<dbReference type="AlphaFoldDB" id="A0A1M5UNL3"/>
<keyword evidence="5" id="KW-0597">Phosphoprotein</keyword>
<dbReference type="Proteomes" id="UP000183995">
    <property type="component" value="Unassembled WGS sequence"/>
</dbReference>
<dbReference type="PANTHER" id="PTHR45528">
    <property type="entry name" value="SENSOR HISTIDINE KINASE CPXA"/>
    <property type="match status" value="1"/>
</dbReference>